<proteinExistence type="predicted"/>
<protein>
    <submittedName>
        <fullName evidence="1">Uncharacterized protein</fullName>
    </submittedName>
</protein>
<organism evidence="1 2">
    <name type="scientific">Goodea atripinnis</name>
    <dbReference type="NCBI Taxonomy" id="208336"/>
    <lineage>
        <taxon>Eukaryota</taxon>
        <taxon>Metazoa</taxon>
        <taxon>Chordata</taxon>
        <taxon>Craniata</taxon>
        <taxon>Vertebrata</taxon>
        <taxon>Euteleostomi</taxon>
        <taxon>Actinopterygii</taxon>
        <taxon>Neopterygii</taxon>
        <taxon>Teleostei</taxon>
        <taxon>Neoteleostei</taxon>
        <taxon>Acanthomorphata</taxon>
        <taxon>Ovalentaria</taxon>
        <taxon>Atherinomorphae</taxon>
        <taxon>Cyprinodontiformes</taxon>
        <taxon>Goodeidae</taxon>
        <taxon>Goodea</taxon>
    </lineage>
</organism>
<reference evidence="1 2" key="1">
    <citation type="submission" date="2021-06" db="EMBL/GenBank/DDBJ databases">
        <authorList>
            <person name="Palmer J.M."/>
        </authorList>
    </citation>
    <scope>NUCLEOTIDE SEQUENCE [LARGE SCALE GENOMIC DNA]</scope>
    <source>
        <strain evidence="1 2">GA_2019</strain>
        <tissue evidence="1">Muscle</tissue>
    </source>
</reference>
<evidence type="ECO:0000313" key="2">
    <source>
        <dbReference type="Proteomes" id="UP001476798"/>
    </source>
</evidence>
<dbReference type="Proteomes" id="UP001476798">
    <property type="component" value="Unassembled WGS sequence"/>
</dbReference>
<accession>A0ABV0PR82</accession>
<keyword evidence="2" id="KW-1185">Reference proteome</keyword>
<comment type="caution">
    <text evidence="1">The sequence shown here is derived from an EMBL/GenBank/DDBJ whole genome shotgun (WGS) entry which is preliminary data.</text>
</comment>
<gene>
    <name evidence="1" type="ORF">GOODEAATRI_024220</name>
</gene>
<dbReference type="EMBL" id="JAHRIO010082643">
    <property type="protein sequence ID" value="MEQ2186002.1"/>
    <property type="molecule type" value="Genomic_DNA"/>
</dbReference>
<name>A0ABV0PR82_9TELE</name>
<evidence type="ECO:0000313" key="1">
    <source>
        <dbReference type="EMBL" id="MEQ2186002.1"/>
    </source>
</evidence>
<sequence length="101" mass="11646">MVTSDLVDCWCPGCICVSKQLIVYRGISRVSPSVLSVSRLYRHSELKLDFPQIYSTSGCKTLVLMDAFCPMMNESLEHLRLCEKSISPLKDFFYFCFFRLT</sequence>